<keyword evidence="4" id="KW-1185">Reference proteome</keyword>
<organism evidence="3 4">
    <name type="scientific">Bambusicola thoracicus</name>
    <name type="common">Chinese bamboo-partridge</name>
    <name type="synonym">Perdix thoracica</name>
    <dbReference type="NCBI Taxonomy" id="9083"/>
    <lineage>
        <taxon>Eukaryota</taxon>
        <taxon>Metazoa</taxon>
        <taxon>Chordata</taxon>
        <taxon>Craniata</taxon>
        <taxon>Vertebrata</taxon>
        <taxon>Euteleostomi</taxon>
        <taxon>Archelosauria</taxon>
        <taxon>Archosauria</taxon>
        <taxon>Dinosauria</taxon>
        <taxon>Saurischia</taxon>
        <taxon>Theropoda</taxon>
        <taxon>Coelurosauria</taxon>
        <taxon>Aves</taxon>
        <taxon>Neognathae</taxon>
        <taxon>Galloanserae</taxon>
        <taxon>Galliformes</taxon>
        <taxon>Phasianidae</taxon>
        <taxon>Perdicinae</taxon>
        <taxon>Bambusicola</taxon>
    </lineage>
</organism>
<dbReference type="Proteomes" id="UP000237246">
    <property type="component" value="Unassembled WGS sequence"/>
</dbReference>
<feature type="non-terminal residue" evidence="3">
    <location>
        <position position="144"/>
    </location>
</feature>
<dbReference type="EMBL" id="PPHD01027454">
    <property type="protein sequence ID" value="POI26698.1"/>
    <property type="molecule type" value="Genomic_DNA"/>
</dbReference>
<accession>A0A2P4SRF9</accession>
<reference evidence="3 4" key="1">
    <citation type="submission" date="2018-01" db="EMBL/GenBank/DDBJ databases">
        <title>Comparison of the Chinese Bamboo Partridge and Red Junglefowl genome sequences highlights the importance of demography in genome evolution.</title>
        <authorList>
            <person name="Tiley G.P."/>
            <person name="Kimball R.T."/>
            <person name="Braun E.L."/>
            <person name="Burleigh J.G."/>
        </authorList>
    </citation>
    <scope>NUCLEOTIDE SEQUENCE [LARGE SCALE GENOMIC DNA]</scope>
    <source>
        <strain evidence="3">RTK389</strain>
        <tissue evidence="3">Blood</tissue>
    </source>
</reference>
<evidence type="ECO:0000313" key="3">
    <source>
        <dbReference type="EMBL" id="POI26698.1"/>
    </source>
</evidence>
<proteinExistence type="predicted"/>
<name>A0A2P4SRF9_BAMTH</name>
<comment type="caution">
    <text evidence="3">The sequence shown here is derived from an EMBL/GenBank/DDBJ whole genome shotgun (WGS) entry which is preliminary data.</text>
</comment>
<dbReference type="PANTHER" id="PTHR22771:SF4">
    <property type="entry name" value="CULLIN 7-RELATED"/>
    <property type="match status" value="1"/>
</dbReference>
<dbReference type="OrthoDB" id="9908599at2759"/>
<dbReference type="PANTHER" id="PTHR22771">
    <property type="entry name" value="CULLIN AND GALACTOSE-BINDING DOMAIN-CONTAINING"/>
    <property type="match status" value="1"/>
</dbReference>
<evidence type="ECO:0000256" key="1">
    <source>
        <dbReference type="SAM" id="MobiDB-lite"/>
    </source>
</evidence>
<gene>
    <name evidence="3" type="ORF">CIB84_009551</name>
</gene>
<feature type="domain" description="CUL7/CUL9 N-terminal" evidence="2">
    <location>
        <begin position="6"/>
        <end position="94"/>
    </location>
</feature>
<feature type="region of interest" description="Disordered" evidence="1">
    <location>
        <begin position="84"/>
        <end position="117"/>
    </location>
</feature>
<sequence length="144" mass="15004">MVNERREGGLLVHLGPQLQAYPQELLRQRRGPDGTPEYLVRWRVVGAEERAVDSGGGGGSSAGLRSESVAMWLSAEEVRAGCPALLGGGEQVGTQVKEERAPGPPPAPPDEASLLEMKADVGSLVRRAGRQLAGGGTPASSVLN</sequence>
<evidence type="ECO:0000259" key="2">
    <source>
        <dbReference type="Pfam" id="PF23168"/>
    </source>
</evidence>
<dbReference type="Pfam" id="PF23168">
    <property type="entry name" value="CUL7_CUL9_N"/>
    <property type="match status" value="1"/>
</dbReference>
<protein>
    <recommendedName>
        <fullName evidence="2">CUL7/CUL9 N-terminal domain-containing protein</fullName>
    </recommendedName>
</protein>
<dbReference type="AlphaFoldDB" id="A0A2P4SRF9"/>
<evidence type="ECO:0000313" key="4">
    <source>
        <dbReference type="Proteomes" id="UP000237246"/>
    </source>
</evidence>
<dbReference type="InterPro" id="IPR055486">
    <property type="entry name" value="CUL7/CUL9_N"/>
</dbReference>
<dbReference type="InterPro" id="IPR045093">
    <property type="entry name" value="Cullin"/>
</dbReference>